<name>A0A7K1YE33_9SPHI</name>
<proteinExistence type="predicted"/>
<dbReference type="AlphaFoldDB" id="A0A7K1YE33"/>
<dbReference type="InterPro" id="IPR029058">
    <property type="entry name" value="AB_hydrolase_fold"/>
</dbReference>
<reference evidence="2 3" key="1">
    <citation type="submission" date="2019-11" db="EMBL/GenBank/DDBJ databases">
        <title>Pedobacter sp. HMF7647 Genome sequencing and assembly.</title>
        <authorList>
            <person name="Kang H."/>
            <person name="Kim H."/>
            <person name="Joh K."/>
        </authorList>
    </citation>
    <scope>NUCLEOTIDE SEQUENCE [LARGE SCALE GENOMIC DNA]</scope>
    <source>
        <strain evidence="2 3">HMF7647</strain>
    </source>
</reference>
<dbReference type="GO" id="GO:0016020">
    <property type="term" value="C:membrane"/>
    <property type="evidence" value="ECO:0007669"/>
    <property type="project" value="TreeGrafter"/>
</dbReference>
<evidence type="ECO:0000313" key="2">
    <source>
        <dbReference type="EMBL" id="MXV52866.1"/>
    </source>
</evidence>
<dbReference type="EMBL" id="WVHT01000010">
    <property type="protein sequence ID" value="MXV52866.1"/>
    <property type="molecule type" value="Genomic_DNA"/>
</dbReference>
<sequence>MYSGASAQVASTDTISRKASSEFLTSFDGTKIYYEIAGTGFPVVLLHGFTGTSQGWKSTELYNSLLENGYQVISLDLRGNGKSGKPSSLNGYQHDSEAKDVMLLAKKLALKQYDLIGYSRGSIIAARLLVLDKHVKKAVMGGMGDGFTDPAWPRRVMFYKALSGEPAPELNGFIESINKRGLDRQQLAFQQGAQPSTSPAELSQIKIPVLLVSGDNDPDNGSVDKLAAMIPGSQMRVVPGDHDHAGKTKEFAAAVVDFLK</sequence>
<dbReference type="PANTHER" id="PTHR43798:SF28">
    <property type="entry name" value="AB HYDROLASE-1 DOMAIN-CONTAINING PROTEIN"/>
    <property type="match status" value="1"/>
</dbReference>
<dbReference type="GO" id="GO:0016787">
    <property type="term" value="F:hydrolase activity"/>
    <property type="evidence" value="ECO:0007669"/>
    <property type="project" value="UniProtKB-KW"/>
</dbReference>
<organism evidence="2 3">
    <name type="scientific">Hufsiella arboris</name>
    <dbReference type="NCBI Taxonomy" id="2695275"/>
    <lineage>
        <taxon>Bacteria</taxon>
        <taxon>Pseudomonadati</taxon>
        <taxon>Bacteroidota</taxon>
        <taxon>Sphingobacteriia</taxon>
        <taxon>Sphingobacteriales</taxon>
        <taxon>Sphingobacteriaceae</taxon>
        <taxon>Hufsiella</taxon>
    </lineage>
</organism>
<comment type="caution">
    <text evidence="2">The sequence shown here is derived from an EMBL/GenBank/DDBJ whole genome shotgun (WGS) entry which is preliminary data.</text>
</comment>
<gene>
    <name evidence="2" type="ORF">GS399_17980</name>
</gene>
<evidence type="ECO:0000313" key="3">
    <source>
        <dbReference type="Proteomes" id="UP000466586"/>
    </source>
</evidence>
<feature type="domain" description="AB hydrolase-1" evidence="1">
    <location>
        <begin position="42"/>
        <end position="140"/>
    </location>
</feature>
<keyword evidence="3" id="KW-1185">Reference proteome</keyword>
<dbReference type="SUPFAM" id="SSF53474">
    <property type="entry name" value="alpha/beta-Hydrolases"/>
    <property type="match status" value="1"/>
</dbReference>
<dbReference type="InterPro" id="IPR050266">
    <property type="entry name" value="AB_hydrolase_sf"/>
</dbReference>
<dbReference type="Proteomes" id="UP000466586">
    <property type="component" value="Unassembled WGS sequence"/>
</dbReference>
<evidence type="ECO:0000259" key="1">
    <source>
        <dbReference type="Pfam" id="PF00561"/>
    </source>
</evidence>
<keyword evidence="2" id="KW-0378">Hydrolase</keyword>
<accession>A0A7K1YE33</accession>
<dbReference type="InterPro" id="IPR000073">
    <property type="entry name" value="AB_hydrolase_1"/>
</dbReference>
<dbReference type="Gene3D" id="3.40.50.1820">
    <property type="entry name" value="alpha/beta hydrolase"/>
    <property type="match status" value="1"/>
</dbReference>
<protein>
    <submittedName>
        <fullName evidence="2">Alpha/beta fold hydrolase</fullName>
    </submittedName>
</protein>
<dbReference type="PANTHER" id="PTHR43798">
    <property type="entry name" value="MONOACYLGLYCEROL LIPASE"/>
    <property type="match status" value="1"/>
</dbReference>
<dbReference type="Pfam" id="PF00561">
    <property type="entry name" value="Abhydrolase_1"/>
    <property type="match status" value="1"/>
</dbReference>